<dbReference type="AlphaFoldDB" id="A0A0L9U703"/>
<dbReference type="Gramene" id="KOM38570">
    <property type="protein sequence ID" value="KOM38570"/>
    <property type="gene ID" value="LR48_Vigan03g195200"/>
</dbReference>
<sequence>MPKTGVVAWSHNENSSPFYSLFQLTRNILRLEQRPWPHSGENSDTVEARLERVLAFDGSSRWTSRILRCTGRPSPFPFLFWLAISSVARRVFFFRRLSGRSRGGGIAEAFLLRSKHGLSSDRAYVRTASRWQEKTTTTRHE</sequence>
<gene>
    <name evidence="1" type="ORF">LR48_Vigan03g195200</name>
</gene>
<proteinExistence type="predicted"/>
<reference evidence="2" key="1">
    <citation type="journal article" date="2015" name="Proc. Natl. Acad. Sci. U.S.A.">
        <title>Genome sequencing of adzuki bean (Vigna angularis) provides insight into high starch and low fat accumulation and domestication.</title>
        <authorList>
            <person name="Yang K."/>
            <person name="Tian Z."/>
            <person name="Chen C."/>
            <person name="Luo L."/>
            <person name="Zhao B."/>
            <person name="Wang Z."/>
            <person name="Yu L."/>
            <person name="Li Y."/>
            <person name="Sun Y."/>
            <person name="Li W."/>
            <person name="Chen Y."/>
            <person name="Li Y."/>
            <person name="Zhang Y."/>
            <person name="Ai D."/>
            <person name="Zhao J."/>
            <person name="Shang C."/>
            <person name="Ma Y."/>
            <person name="Wu B."/>
            <person name="Wang M."/>
            <person name="Gao L."/>
            <person name="Sun D."/>
            <person name="Zhang P."/>
            <person name="Guo F."/>
            <person name="Wang W."/>
            <person name="Li Y."/>
            <person name="Wang J."/>
            <person name="Varshney R.K."/>
            <person name="Wang J."/>
            <person name="Ling H.Q."/>
            <person name="Wan P."/>
        </authorList>
    </citation>
    <scope>NUCLEOTIDE SEQUENCE</scope>
    <source>
        <strain evidence="2">cv. Jingnong 6</strain>
    </source>
</reference>
<dbReference type="Proteomes" id="UP000053144">
    <property type="component" value="Chromosome 3"/>
</dbReference>
<name>A0A0L9U703_PHAAN</name>
<evidence type="ECO:0000313" key="1">
    <source>
        <dbReference type="EMBL" id="KOM38570.1"/>
    </source>
</evidence>
<evidence type="ECO:0000313" key="2">
    <source>
        <dbReference type="Proteomes" id="UP000053144"/>
    </source>
</evidence>
<protein>
    <submittedName>
        <fullName evidence="1">Uncharacterized protein</fullName>
    </submittedName>
</protein>
<organism evidence="1 2">
    <name type="scientific">Phaseolus angularis</name>
    <name type="common">Azuki bean</name>
    <name type="synonym">Vigna angularis</name>
    <dbReference type="NCBI Taxonomy" id="3914"/>
    <lineage>
        <taxon>Eukaryota</taxon>
        <taxon>Viridiplantae</taxon>
        <taxon>Streptophyta</taxon>
        <taxon>Embryophyta</taxon>
        <taxon>Tracheophyta</taxon>
        <taxon>Spermatophyta</taxon>
        <taxon>Magnoliopsida</taxon>
        <taxon>eudicotyledons</taxon>
        <taxon>Gunneridae</taxon>
        <taxon>Pentapetalae</taxon>
        <taxon>rosids</taxon>
        <taxon>fabids</taxon>
        <taxon>Fabales</taxon>
        <taxon>Fabaceae</taxon>
        <taxon>Papilionoideae</taxon>
        <taxon>50 kb inversion clade</taxon>
        <taxon>NPAAA clade</taxon>
        <taxon>indigoferoid/millettioid clade</taxon>
        <taxon>Phaseoleae</taxon>
        <taxon>Vigna</taxon>
    </lineage>
</organism>
<dbReference type="EMBL" id="CM003373">
    <property type="protein sequence ID" value="KOM38570.1"/>
    <property type="molecule type" value="Genomic_DNA"/>
</dbReference>
<accession>A0A0L9U703</accession>